<evidence type="ECO:0000259" key="10">
    <source>
        <dbReference type="PROSITE" id="PS50022"/>
    </source>
</evidence>
<feature type="active site" description="Proton donor" evidence="6">
    <location>
        <position position="207"/>
    </location>
</feature>
<feature type="domain" description="F5/8 type C" evidence="10">
    <location>
        <begin position="318"/>
        <end position="456"/>
    </location>
</feature>
<organism evidence="11 12">
    <name type="scientific">Oleiharenicola lentus</name>
    <dbReference type="NCBI Taxonomy" id="2508720"/>
    <lineage>
        <taxon>Bacteria</taxon>
        <taxon>Pseudomonadati</taxon>
        <taxon>Verrucomicrobiota</taxon>
        <taxon>Opitutia</taxon>
        <taxon>Opitutales</taxon>
        <taxon>Opitutaceae</taxon>
        <taxon>Oleiharenicola</taxon>
    </lineage>
</organism>
<dbReference type="OrthoDB" id="9801455at2"/>
<evidence type="ECO:0000256" key="9">
    <source>
        <dbReference type="SAM" id="SignalP"/>
    </source>
</evidence>
<dbReference type="Pfam" id="PF04616">
    <property type="entry name" value="Glyco_hydro_43"/>
    <property type="match status" value="1"/>
</dbReference>
<gene>
    <name evidence="11" type="ORF">ESB00_01265</name>
</gene>
<keyword evidence="4" id="KW-0119">Carbohydrate metabolism</keyword>
<feature type="active site" description="Proton acceptor" evidence="6">
    <location>
        <position position="40"/>
    </location>
</feature>
<evidence type="ECO:0000256" key="1">
    <source>
        <dbReference type="ARBA" id="ARBA00009865"/>
    </source>
</evidence>
<reference evidence="11 12" key="1">
    <citation type="submission" date="2019-01" db="EMBL/GenBank/DDBJ databases">
        <title>Lacunisphaera sp. strain TWA-58.</title>
        <authorList>
            <person name="Chen W.-M."/>
        </authorList>
    </citation>
    <scope>NUCLEOTIDE SEQUENCE [LARGE SCALE GENOMIC DNA]</scope>
    <source>
        <strain evidence="11 12">TWA-58</strain>
    </source>
</reference>
<evidence type="ECO:0000313" key="11">
    <source>
        <dbReference type="EMBL" id="RXK54560.1"/>
    </source>
</evidence>
<keyword evidence="3 8" id="KW-0378">Hydrolase</keyword>
<dbReference type="InterPro" id="IPR000421">
    <property type="entry name" value="FA58C"/>
</dbReference>
<keyword evidence="2" id="KW-0624">Polysaccharide degradation</keyword>
<dbReference type="GO" id="GO:0004553">
    <property type="term" value="F:hydrolase activity, hydrolyzing O-glycosyl compounds"/>
    <property type="evidence" value="ECO:0007669"/>
    <property type="project" value="InterPro"/>
</dbReference>
<dbReference type="Proteomes" id="UP000290218">
    <property type="component" value="Unassembled WGS sequence"/>
</dbReference>
<comment type="caution">
    <text evidence="11">The sequence shown here is derived from an EMBL/GenBank/DDBJ whole genome shotgun (WGS) entry which is preliminary data.</text>
</comment>
<keyword evidence="12" id="KW-1185">Reference proteome</keyword>
<name>A0A4Q1C6Z0_9BACT</name>
<keyword evidence="9" id="KW-0732">Signal</keyword>
<dbReference type="Gene3D" id="2.60.120.260">
    <property type="entry name" value="Galactose-binding domain-like"/>
    <property type="match status" value="1"/>
</dbReference>
<dbReference type="SUPFAM" id="SSF49785">
    <property type="entry name" value="Galactose-binding domain-like"/>
    <property type="match status" value="1"/>
</dbReference>
<evidence type="ECO:0000313" key="12">
    <source>
        <dbReference type="Proteomes" id="UP000290218"/>
    </source>
</evidence>
<dbReference type="InterPro" id="IPR052176">
    <property type="entry name" value="Glycosyl_Hydrlase_43_Enz"/>
</dbReference>
<evidence type="ECO:0000256" key="6">
    <source>
        <dbReference type="PIRSR" id="PIRSR606710-1"/>
    </source>
</evidence>
<dbReference type="InterPro" id="IPR006710">
    <property type="entry name" value="Glyco_hydro_43"/>
</dbReference>
<dbReference type="PROSITE" id="PS50022">
    <property type="entry name" value="FA58C_3"/>
    <property type="match status" value="1"/>
</dbReference>
<feature type="chain" id="PRO_5020644181" description="F5/8 type C domain-containing protein" evidence="9">
    <location>
        <begin position="21"/>
        <end position="456"/>
    </location>
</feature>
<sequence length="456" mass="49976">MSLLRLLLPCLLLAAGPAPAADTWNTPHAANPILPGYFADPSLVQHEGKYYLYATLDPWGGRTLGCWESADFKHWTYRALNWPTKEACTSPTSKGAMVWAPSVVRAPGGKFVMFISVGNEVWVGTADHPIGPWTDAHGGKPLIPETYRPGYHMIDAEAFVDDDGTGWLYWGSGWGWKNGRCFAVKLTPDLNAFAGEPVDVTPTNYFEGPFLFKHAGRYYLTYSQGKTVTDTYQVHYAIGDSPLGPFTEASNSPILVTDHARNIVSPGHHSIYLLKGRPHILYHRHRVPYVADTAYRQTCVDELHFTADGLMEKVTPTHSGPALGQGRDAGRLAATATASSELGADHGAAAVLDDNYATRWAPAKEAKGGWLQLDLGTAQTTARIEVRFEYAWKPVRFRLEASPDGHTWTTLADHSDTAFQGSPFTHTGPTTARHLRLVFPADAEAPGVWEFAAFGR</sequence>
<evidence type="ECO:0000256" key="3">
    <source>
        <dbReference type="ARBA" id="ARBA00022801"/>
    </source>
</evidence>
<feature type="site" description="Important for catalytic activity, responsible for pKa modulation of the active site Glu and correct orientation of both the proton donor and substrate" evidence="7">
    <location>
        <position position="155"/>
    </location>
</feature>
<dbReference type="RefSeq" id="WP_129045924.1">
    <property type="nucleotide sequence ID" value="NZ_SDHX01000001.1"/>
</dbReference>
<feature type="signal peptide" evidence="9">
    <location>
        <begin position="1"/>
        <end position="20"/>
    </location>
</feature>
<evidence type="ECO:0000256" key="7">
    <source>
        <dbReference type="PIRSR" id="PIRSR606710-2"/>
    </source>
</evidence>
<keyword evidence="2" id="KW-0858">Xylan degradation</keyword>
<dbReference type="Pfam" id="PF00754">
    <property type="entry name" value="F5_F8_type_C"/>
    <property type="match status" value="1"/>
</dbReference>
<dbReference type="AlphaFoldDB" id="A0A4Q1C6Z0"/>
<proteinExistence type="inferred from homology"/>
<protein>
    <recommendedName>
        <fullName evidence="10">F5/8 type C domain-containing protein</fullName>
    </recommendedName>
</protein>
<evidence type="ECO:0000256" key="4">
    <source>
        <dbReference type="ARBA" id="ARBA00023277"/>
    </source>
</evidence>
<dbReference type="EMBL" id="SDHX01000001">
    <property type="protein sequence ID" value="RXK54560.1"/>
    <property type="molecule type" value="Genomic_DNA"/>
</dbReference>
<comment type="similarity">
    <text evidence="1 8">Belongs to the glycosyl hydrolase 43 family.</text>
</comment>
<dbReference type="InterPro" id="IPR023296">
    <property type="entry name" value="Glyco_hydro_beta-prop_sf"/>
</dbReference>
<dbReference type="Gene3D" id="2.115.10.20">
    <property type="entry name" value="Glycosyl hydrolase domain, family 43"/>
    <property type="match status" value="1"/>
</dbReference>
<dbReference type="CDD" id="cd18608">
    <property type="entry name" value="GH43_F5-8_typeC-like"/>
    <property type="match status" value="1"/>
</dbReference>
<evidence type="ECO:0000256" key="5">
    <source>
        <dbReference type="ARBA" id="ARBA00023295"/>
    </source>
</evidence>
<dbReference type="PANTHER" id="PTHR43772:SF2">
    <property type="entry name" value="PUTATIVE (AFU_ORTHOLOGUE AFUA_2G04480)-RELATED"/>
    <property type="match status" value="1"/>
</dbReference>
<evidence type="ECO:0000256" key="8">
    <source>
        <dbReference type="RuleBase" id="RU361187"/>
    </source>
</evidence>
<keyword evidence="5 8" id="KW-0326">Glycosidase</keyword>
<dbReference type="GO" id="GO:0045493">
    <property type="term" value="P:xylan catabolic process"/>
    <property type="evidence" value="ECO:0007669"/>
    <property type="project" value="UniProtKB-KW"/>
</dbReference>
<dbReference type="SUPFAM" id="SSF75005">
    <property type="entry name" value="Arabinanase/levansucrase/invertase"/>
    <property type="match status" value="1"/>
</dbReference>
<accession>A0A4Q1C6Z0</accession>
<dbReference type="PANTHER" id="PTHR43772">
    <property type="entry name" value="ENDO-1,4-BETA-XYLANASE"/>
    <property type="match status" value="1"/>
</dbReference>
<evidence type="ECO:0000256" key="2">
    <source>
        <dbReference type="ARBA" id="ARBA00022651"/>
    </source>
</evidence>
<dbReference type="InterPro" id="IPR008979">
    <property type="entry name" value="Galactose-bd-like_sf"/>
</dbReference>